<reference evidence="1" key="2">
    <citation type="journal article" date="2022" name="New Phytol.">
        <title>Evolutionary transition to the ectomycorrhizal habit in the genomes of a hyperdiverse lineage of mushroom-forming fungi.</title>
        <authorList>
            <person name="Looney B."/>
            <person name="Miyauchi S."/>
            <person name="Morin E."/>
            <person name="Drula E."/>
            <person name="Courty P.E."/>
            <person name="Kohler A."/>
            <person name="Kuo A."/>
            <person name="LaButti K."/>
            <person name="Pangilinan J."/>
            <person name="Lipzen A."/>
            <person name="Riley R."/>
            <person name="Andreopoulos W."/>
            <person name="He G."/>
            <person name="Johnson J."/>
            <person name="Nolan M."/>
            <person name="Tritt A."/>
            <person name="Barry K.W."/>
            <person name="Grigoriev I.V."/>
            <person name="Nagy L.G."/>
            <person name="Hibbett D."/>
            <person name="Henrissat B."/>
            <person name="Matheny P.B."/>
            <person name="Labbe J."/>
            <person name="Martin F.M."/>
        </authorList>
    </citation>
    <scope>NUCLEOTIDE SEQUENCE</scope>
    <source>
        <strain evidence="1">HHB10654</strain>
    </source>
</reference>
<name>A0ACB8T2K9_9AGAM</name>
<dbReference type="Proteomes" id="UP000814140">
    <property type="component" value="Unassembled WGS sequence"/>
</dbReference>
<protein>
    <submittedName>
        <fullName evidence="1">Uncharacterized protein</fullName>
    </submittedName>
</protein>
<sequence length="173" mass="18374">MARAPRPRAREDERRRGIEDMQGSGGLPPSSQRISTGHVETRSDVLVGQSCLVPAGSKGRSQSEPDVCHCLVCEPRGSLASYVYSGVATTSTLPSTPLRPPAGSPSRAPPPLARWKMCGTGSCPMTCTALNTEQNFASLILHYSSQPPRDAELQKCGVLRTVRAGAGRSSMPQ</sequence>
<dbReference type="EMBL" id="MU277206">
    <property type="protein sequence ID" value="KAI0062748.1"/>
    <property type="molecule type" value="Genomic_DNA"/>
</dbReference>
<keyword evidence="2" id="KW-1185">Reference proteome</keyword>
<organism evidence="1 2">
    <name type="scientific">Artomyces pyxidatus</name>
    <dbReference type="NCBI Taxonomy" id="48021"/>
    <lineage>
        <taxon>Eukaryota</taxon>
        <taxon>Fungi</taxon>
        <taxon>Dikarya</taxon>
        <taxon>Basidiomycota</taxon>
        <taxon>Agaricomycotina</taxon>
        <taxon>Agaricomycetes</taxon>
        <taxon>Russulales</taxon>
        <taxon>Auriscalpiaceae</taxon>
        <taxon>Artomyces</taxon>
    </lineage>
</organism>
<evidence type="ECO:0000313" key="1">
    <source>
        <dbReference type="EMBL" id="KAI0062748.1"/>
    </source>
</evidence>
<proteinExistence type="predicted"/>
<gene>
    <name evidence="1" type="ORF">BV25DRAFT_605443</name>
</gene>
<evidence type="ECO:0000313" key="2">
    <source>
        <dbReference type="Proteomes" id="UP000814140"/>
    </source>
</evidence>
<comment type="caution">
    <text evidence="1">The sequence shown here is derived from an EMBL/GenBank/DDBJ whole genome shotgun (WGS) entry which is preliminary data.</text>
</comment>
<accession>A0ACB8T2K9</accession>
<reference evidence="1" key="1">
    <citation type="submission" date="2021-03" db="EMBL/GenBank/DDBJ databases">
        <authorList>
            <consortium name="DOE Joint Genome Institute"/>
            <person name="Ahrendt S."/>
            <person name="Looney B.P."/>
            <person name="Miyauchi S."/>
            <person name="Morin E."/>
            <person name="Drula E."/>
            <person name="Courty P.E."/>
            <person name="Chicoki N."/>
            <person name="Fauchery L."/>
            <person name="Kohler A."/>
            <person name="Kuo A."/>
            <person name="Labutti K."/>
            <person name="Pangilinan J."/>
            <person name="Lipzen A."/>
            <person name="Riley R."/>
            <person name="Andreopoulos W."/>
            <person name="He G."/>
            <person name="Johnson J."/>
            <person name="Barry K.W."/>
            <person name="Grigoriev I.V."/>
            <person name="Nagy L."/>
            <person name="Hibbett D."/>
            <person name="Henrissat B."/>
            <person name="Matheny P.B."/>
            <person name="Labbe J."/>
            <person name="Martin F."/>
        </authorList>
    </citation>
    <scope>NUCLEOTIDE SEQUENCE</scope>
    <source>
        <strain evidence="1">HHB10654</strain>
    </source>
</reference>